<evidence type="ECO:0000313" key="6">
    <source>
        <dbReference type="EMBL" id="TAA21876.1"/>
    </source>
</evidence>
<evidence type="ECO:0000256" key="1">
    <source>
        <dbReference type="ARBA" id="ARBA00009437"/>
    </source>
</evidence>
<dbReference type="PROSITE" id="PS50931">
    <property type="entry name" value="HTH_LYSR"/>
    <property type="match status" value="1"/>
</dbReference>
<dbReference type="Pfam" id="PF03466">
    <property type="entry name" value="LysR_substrate"/>
    <property type="match status" value="1"/>
</dbReference>
<evidence type="ECO:0000256" key="2">
    <source>
        <dbReference type="ARBA" id="ARBA00023015"/>
    </source>
</evidence>
<sequence length="315" mass="34534">MQEPLSTGTDRLELMQTFVRIVEAGSLSAAAAQLGASQPTVSRRLQALERLLGLKLLRRSTHAMTLTEDGARCYAKARDLLQDWQALEDDLRGAGQAPQGLLRVVVPHAFGQGQLMAPMADYLRRYPQVSVDWLLHERDPDFVADNIDCAIHVGTVMDPSVVAVQIAEVPRIVVGAPALLEGREAPDAIETLRALPWLAINLFYRDDISLTHRHDGRQCHFPIRPRLSTDSLHALRAAALEGLGACIASAWLVADDVAAGRLLHLAPDWRATPLPVHLVYPPARHQPAKLQRFIELMRLAGANMTGVEPLRGRGG</sequence>
<proteinExistence type="inferred from homology"/>
<evidence type="ECO:0000259" key="5">
    <source>
        <dbReference type="PROSITE" id="PS50931"/>
    </source>
</evidence>
<accession>A0A4Q8L681</accession>
<dbReference type="InterPro" id="IPR005119">
    <property type="entry name" value="LysR_subst-bd"/>
</dbReference>
<dbReference type="AlphaFoldDB" id="A0A4Q8L681"/>
<dbReference type="FunFam" id="1.10.10.10:FF:000001">
    <property type="entry name" value="LysR family transcriptional regulator"/>
    <property type="match status" value="1"/>
</dbReference>
<dbReference type="OrthoDB" id="8723543at2"/>
<dbReference type="SUPFAM" id="SSF46785">
    <property type="entry name" value="Winged helix' DNA-binding domain"/>
    <property type="match status" value="1"/>
</dbReference>
<keyword evidence="4" id="KW-0804">Transcription</keyword>
<dbReference type="PRINTS" id="PR00039">
    <property type="entry name" value="HTHLYSR"/>
</dbReference>
<dbReference type="PANTHER" id="PTHR30537:SF5">
    <property type="entry name" value="HTH-TYPE TRANSCRIPTIONAL ACTIVATOR TTDR-RELATED"/>
    <property type="match status" value="1"/>
</dbReference>
<dbReference type="GO" id="GO:0003700">
    <property type="term" value="F:DNA-binding transcription factor activity"/>
    <property type="evidence" value="ECO:0007669"/>
    <property type="project" value="InterPro"/>
</dbReference>
<dbReference type="InterPro" id="IPR036388">
    <property type="entry name" value="WH-like_DNA-bd_sf"/>
</dbReference>
<keyword evidence="3" id="KW-0238">DNA-binding</keyword>
<dbReference type="RefSeq" id="WP_130552480.1">
    <property type="nucleotide sequence ID" value="NZ_SHMC01000007.1"/>
</dbReference>
<dbReference type="Pfam" id="PF00126">
    <property type="entry name" value="HTH_1"/>
    <property type="match status" value="1"/>
</dbReference>
<organism evidence="6 7">
    <name type="scientific">Pseudoxanthomonas winnipegensis</name>
    <dbReference type="NCBI Taxonomy" id="2480810"/>
    <lineage>
        <taxon>Bacteria</taxon>
        <taxon>Pseudomonadati</taxon>
        <taxon>Pseudomonadota</taxon>
        <taxon>Gammaproteobacteria</taxon>
        <taxon>Lysobacterales</taxon>
        <taxon>Lysobacteraceae</taxon>
        <taxon>Pseudoxanthomonas</taxon>
    </lineage>
</organism>
<protein>
    <submittedName>
        <fullName evidence="6">LysR family transcriptional regulator</fullName>
    </submittedName>
</protein>
<dbReference type="Gene3D" id="3.40.190.290">
    <property type="match status" value="1"/>
</dbReference>
<dbReference type="GO" id="GO:0006351">
    <property type="term" value="P:DNA-templated transcription"/>
    <property type="evidence" value="ECO:0007669"/>
    <property type="project" value="TreeGrafter"/>
</dbReference>
<dbReference type="PANTHER" id="PTHR30537">
    <property type="entry name" value="HTH-TYPE TRANSCRIPTIONAL REGULATOR"/>
    <property type="match status" value="1"/>
</dbReference>
<reference evidence="6 7" key="1">
    <citation type="submission" date="2019-02" db="EMBL/GenBank/DDBJ databases">
        <title>WGS of Pseudoxanthomonas species novum from clinical isolates.</title>
        <authorList>
            <person name="Bernier A.-M."/>
            <person name="Bernard K."/>
            <person name="Vachon A."/>
        </authorList>
    </citation>
    <scope>NUCLEOTIDE SEQUENCE [LARGE SCALE GENOMIC DNA]</scope>
    <source>
        <strain evidence="6 7">NML171200</strain>
    </source>
</reference>
<evidence type="ECO:0000256" key="3">
    <source>
        <dbReference type="ARBA" id="ARBA00023125"/>
    </source>
</evidence>
<dbReference type="CDD" id="cd08422">
    <property type="entry name" value="PBP2_CrgA_like"/>
    <property type="match status" value="1"/>
</dbReference>
<comment type="caution">
    <text evidence="6">The sequence shown here is derived from an EMBL/GenBank/DDBJ whole genome shotgun (WGS) entry which is preliminary data.</text>
</comment>
<keyword evidence="2" id="KW-0805">Transcription regulation</keyword>
<name>A0A4Q8L681_9GAMM</name>
<dbReference type="InterPro" id="IPR000847">
    <property type="entry name" value="LysR_HTH_N"/>
</dbReference>
<evidence type="ECO:0000313" key="7">
    <source>
        <dbReference type="Proteomes" id="UP000292627"/>
    </source>
</evidence>
<evidence type="ECO:0000256" key="4">
    <source>
        <dbReference type="ARBA" id="ARBA00023163"/>
    </source>
</evidence>
<dbReference type="GO" id="GO:0043565">
    <property type="term" value="F:sequence-specific DNA binding"/>
    <property type="evidence" value="ECO:0007669"/>
    <property type="project" value="TreeGrafter"/>
</dbReference>
<comment type="similarity">
    <text evidence="1">Belongs to the LysR transcriptional regulatory family.</text>
</comment>
<dbReference type="EMBL" id="SHMC01000007">
    <property type="protein sequence ID" value="TAA21876.1"/>
    <property type="molecule type" value="Genomic_DNA"/>
</dbReference>
<dbReference type="Proteomes" id="UP000292627">
    <property type="component" value="Unassembled WGS sequence"/>
</dbReference>
<dbReference type="SUPFAM" id="SSF53850">
    <property type="entry name" value="Periplasmic binding protein-like II"/>
    <property type="match status" value="1"/>
</dbReference>
<feature type="domain" description="HTH lysR-type" evidence="5">
    <location>
        <begin position="10"/>
        <end position="67"/>
    </location>
</feature>
<dbReference type="Gene3D" id="1.10.10.10">
    <property type="entry name" value="Winged helix-like DNA-binding domain superfamily/Winged helix DNA-binding domain"/>
    <property type="match status" value="1"/>
</dbReference>
<gene>
    <name evidence="6" type="ORF">EA660_16100</name>
</gene>
<dbReference type="InterPro" id="IPR036390">
    <property type="entry name" value="WH_DNA-bd_sf"/>
</dbReference>
<dbReference type="InterPro" id="IPR058163">
    <property type="entry name" value="LysR-type_TF_proteobact-type"/>
</dbReference>